<organism evidence="1 2">
    <name type="scientific">Neisseria macacae ATCC 33926</name>
    <dbReference type="NCBI Taxonomy" id="997348"/>
    <lineage>
        <taxon>Bacteria</taxon>
        <taxon>Pseudomonadati</taxon>
        <taxon>Pseudomonadota</taxon>
        <taxon>Betaproteobacteria</taxon>
        <taxon>Neisseriales</taxon>
        <taxon>Neisseriaceae</taxon>
        <taxon>Neisseria</taxon>
    </lineage>
</organism>
<sequence length="45" mass="4935">MQKVIPTGNGQIAETKSAIKRGIEADSFAWLKDDCKNLVLSLSEK</sequence>
<dbReference type="AlphaFoldDB" id="A0AA36XK34"/>
<protein>
    <submittedName>
        <fullName evidence="1">Uncharacterized protein</fullName>
    </submittedName>
</protein>
<dbReference type="EMBL" id="AFQE01000090">
    <property type="protein sequence ID" value="EGQ76500.1"/>
    <property type="molecule type" value="Genomic_DNA"/>
</dbReference>
<comment type="caution">
    <text evidence="1">The sequence shown here is derived from an EMBL/GenBank/DDBJ whole genome shotgun (WGS) entry which is preliminary data.</text>
</comment>
<gene>
    <name evidence="1" type="ORF">HMPREF9418_1858</name>
</gene>
<accession>A0AA36XK34</accession>
<reference evidence="1 2" key="1">
    <citation type="submission" date="2011-05" db="EMBL/GenBank/DDBJ databases">
        <authorList>
            <person name="Muzny D."/>
            <person name="Qin X."/>
            <person name="Deng J."/>
            <person name="Jiang H."/>
            <person name="Liu Y."/>
            <person name="Qu J."/>
            <person name="Song X.-Z."/>
            <person name="Zhang L."/>
            <person name="Thornton R."/>
            <person name="Coyle M."/>
            <person name="Francisco L."/>
            <person name="Jackson L."/>
            <person name="Javaid M."/>
            <person name="Korchina V."/>
            <person name="Kovar C."/>
            <person name="Mata R."/>
            <person name="Mathew T."/>
            <person name="Ngo R."/>
            <person name="Nguyen L."/>
            <person name="Nguyen N."/>
            <person name="Okwuonu G."/>
            <person name="Ongeri F."/>
            <person name="Pham C."/>
            <person name="Simmons D."/>
            <person name="Wilczek-Boney K."/>
            <person name="Hale W."/>
            <person name="Jakkamsetti A."/>
            <person name="Pham P."/>
            <person name="Ruth R."/>
            <person name="San Lucas F."/>
            <person name="Warren J."/>
            <person name="Zhang J."/>
            <person name="Zhao Z."/>
            <person name="Zhou C."/>
            <person name="Zhu D."/>
            <person name="Lee S."/>
            <person name="Bess C."/>
            <person name="Blankenburg K."/>
            <person name="Forbes L."/>
            <person name="Fu Q."/>
            <person name="Gubbala S."/>
            <person name="Hirani K."/>
            <person name="Jayaseelan J.C."/>
            <person name="Lara F."/>
            <person name="Munidasa M."/>
            <person name="Palculict T."/>
            <person name="Patil S."/>
            <person name="Pu L.-L."/>
            <person name="Saada N."/>
            <person name="Tang L."/>
            <person name="Weissenberger G."/>
            <person name="Zhu Y."/>
            <person name="Hemphill L."/>
            <person name="Shang Y."/>
            <person name="Youmans B."/>
            <person name="Ayvaz T."/>
            <person name="Ross M."/>
            <person name="Santibanez J."/>
            <person name="Aqrawi P."/>
            <person name="Gross S."/>
            <person name="Joshi V."/>
            <person name="Fowler G."/>
            <person name="Nazareth L."/>
            <person name="Reid J."/>
            <person name="Worley K."/>
            <person name="Petrosino J."/>
            <person name="Highlander S."/>
            <person name="Gibbs R."/>
        </authorList>
    </citation>
    <scope>NUCLEOTIDE SEQUENCE [LARGE SCALE GENOMIC DNA]</scope>
    <source>
        <strain evidence="1 2">ATCC 33926</strain>
    </source>
</reference>
<name>A0AA36XK34_9NEIS</name>
<evidence type="ECO:0000313" key="2">
    <source>
        <dbReference type="Proteomes" id="UP000004982"/>
    </source>
</evidence>
<evidence type="ECO:0000313" key="1">
    <source>
        <dbReference type="EMBL" id="EGQ76500.1"/>
    </source>
</evidence>
<proteinExistence type="predicted"/>
<dbReference type="Proteomes" id="UP000004982">
    <property type="component" value="Unassembled WGS sequence"/>
</dbReference>